<dbReference type="Proteomes" id="UP000077684">
    <property type="component" value="Unassembled WGS sequence"/>
</dbReference>
<evidence type="ECO:0000256" key="1">
    <source>
        <dbReference type="SAM" id="SignalP"/>
    </source>
</evidence>
<dbReference type="EMBL" id="LWDE02000114">
    <property type="protein sequence ID" value="KAE8253080.1"/>
    <property type="molecule type" value="Genomic_DNA"/>
</dbReference>
<dbReference type="AlphaFoldDB" id="A0A8X7MXT8"/>
<reference evidence="2" key="1">
    <citation type="submission" date="2016-04" db="EMBL/GenBank/DDBJ databases">
        <authorList>
            <person name="Nguyen H.D."/>
            <person name="Samba Siva P."/>
            <person name="Cullis J."/>
            <person name="Levesque C.A."/>
            <person name="Hambleton S."/>
        </authorList>
    </citation>
    <scope>NUCLEOTIDE SEQUENCE</scope>
    <source>
        <strain evidence="2">DAOMC 236426</strain>
    </source>
</reference>
<protein>
    <submittedName>
        <fullName evidence="2">Uncharacterized protein</fullName>
    </submittedName>
</protein>
<accession>A0A8X7MXT8</accession>
<name>A0A8X7MXT8_9BASI</name>
<feature type="signal peptide" evidence="1">
    <location>
        <begin position="1"/>
        <end position="22"/>
    </location>
</feature>
<keyword evidence="3" id="KW-1185">Reference proteome</keyword>
<gene>
    <name evidence="2" type="ORF">A4X06_0g1714</name>
</gene>
<keyword evidence="1" id="KW-0732">Signal</keyword>
<feature type="chain" id="PRO_5036444616" evidence="1">
    <location>
        <begin position="23"/>
        <end position="137"/>
    </location>
</feature>
<organism evidence="2 3">
    <name type="scientific">Tilletia controversa</name>
    <name type="common">dwarf bunt fungus</name>
    <dbReference type="NCBI Taxonomy" id="13291"/>
    <lineage>
        <taxon>Eukaryota</taxon>
        <taxon>Fungi</taxon>
        <taxon>Dikarya</taxon>
        <taxon>Basidiomycota</taxon>
        <taxon>Ustilaginomycotina</taxon>
        <taxon>Exobasidiomycetes</taxon>
        <taxon>Tilletiales</taxon>
        <taxon>Tilletiaceae</taxon>
        <taxon>Tilletia</taxon>
    </lineage>
</organism>
<proteinExistence type="predicted"/>
<comment type="caution">
    <text evidence="2">The sequence shown here is derived from an EMBL/GenBank/DDBJ whole genome shotgun (WGS) entry which is preliminary data.</text>
</comment>
<evidence type="ECO:0000313" key="2">
    <source>
        <dbReference type="EMBL" id="KAE8253080.1"/>
    </source>
</evidence>
<reference evidence="2" key="2">
    <citation type="journal article" date="2019" name="IMA Fungus">
        <title>Genome sequencing and comparison of five Tilletia species to identify candidate genes for the detection of regulated species infecting wheat.</title>
        <authorList>
            <person name="Nguyen H.D.T."/>
            <person name="Sultana T."/>
            <person name="Kesanakurti P."/>
            <person name="Hambleton S."/>
        </authorList>
    </citation>
    <scope>NUCLEOTIDE SEQUENCE</scope>
    <source>
        <strain evidence="2">DAOMC 236426</strain>
    </source>
</reference>
<sequence>MKFYPRLLQVLPFLLLATLANSAPLSEPGCPSCPTPSPPSVLATRAPPGVPVVLPEAEIWSEIYNSHLNTWMRLVAEQRRLGFFHVSQLEHLPPSGRQRILELQAEAKHAADGMQHAQLQVEKYIQLHHLTRLSKLQ</sequence>
<evidence type="ECO:0000313" key="3">
    <source>
        <dbReference type="Proteomes" id="UP000077684"/>
    </source>
</evidence>